<organism evidence="2 3">
    <name type="scientific">Melipona bicolor</name>
    <dbReference type="NCBI Taxonomy" id="60889"/>
    <lineage>
        <taxon>Eukaryota</taxon>
        <taxon>Metazoa</taxon>
        <taxon>Ecdysozoa</taxon>
        <taxon>Arthropoda</taxon>
        <taxon>Hexapoda</taxon>
        <taxon>Insecta</taxon>
        <taxon>Pterygota</taxon>
        <taxon>Neoptera</taxon>
        <taxon>Endopterygota</taxon>
        <taxon>Hymenoptera</taxon>
        <taxon>Apocrita</taxon>
        <taxon>Aculeata</taxon>
        <taxon>Apoidea</taxon>
        <taxon>Anthophila</taxon>
        <taxon>Apidae</taxon>
        <taxon>Melipona</taxon>
    </lineage>
</organism>
<name>A0AA40FX97_9HYME</name>
<gene>
    <name evidence="2" type="ORF">K0M31_004672</name>
</gene>
<comment type="caution">
    <text evidence="2">The sequence shown here is derived from an EMBL/GenBank/DDBJ whole genome shotgun (WGS) entry which is preliminary data.</text>
</comment>
<reference evidence="2" key="1">
    <citation type="submission" date="2021-10" db="EMBL/GenBank/DDBJ databases">
        <title>Melipona bicolor Genome sequencing and assembly.</title>
        <authorList>
            <person name="Araujo N.S."/>
            <person name="Arias M.C."/>
        </authorList>
    </citation>
    <scope>NUCLEOTIDE SEQUENCE</scope>
    <source>
        <strain evidence="2">USP_2M_L1-L4_2017</strain>
        <tissue evidence="2">Whole body</tissue>
    </source>
</reference>
<accession>A0AA40FX97</accession>
<evidence type="ECO:0000256" key="1">
    <source>
        <dbReference type="SAM" id="MobiDB-lite"/>
    </source>
</evidence>
<feature type="compositionally biased region" description="Polar residues" evidence="1">
    <location>
        <begin position="34"/>
        <end position="45"/>
    </location>
</feature>
<feature type="region of interest" description="Disordered" evidence="1">
    <location>
        <begin position="31"/>
        <end position="59"/>
    </location>
</feature>
<dbReference type="Proteomes" id="UP001177670">
    <property type="component" value="Unassembled WGS sequence"/>
</dbReference>
<keyword evidence="3" id="KW-1185">Reference proteome</keyword>
<evidence type="ECO:0000313" key="3">
    <source>
        <dbReference type="Proteomes" id="UP001177670"/>
    </source>
</evidence>
<proteinExistence type="predicted"/>
<dbReference type="AlphaFoldDB" id="A0AA40FX97"/>
<sequence>MVDEATPSSWLNAINNPLFTFDKQDDKMRGNWEEASTSDHQQQQGIVKKQEPHHLPTTPAWSSVDKIVVTNRFNPSPIESLRLF</sequence>
<evidence type="ECO:0000313" key="2">
    <source>
        <dbReference type="EMBL" id="KAK1127063.1"/>
    </source>
</evidence>
<dbReference type="EMBL" id="JAHYIQ010000013">
    <property type="protein sequence ID" value="KAK1127063.1"/>
    <property type="molecule type" value="Genomic_DNA"/>
</dbReference>
<protein>
    <submittedName>
        <fullName evidence="2">Uncharacterized protein</fullName>
    </submittedName>
</protein>